<keyword evidence="2" id="KW-0716">Sensory transduction</keyword>
<name>A0A2T4II28_9RHOO</name>
<dbReference type="InterPro" id="IPR016132">
    <property type="entry name" value="Phyto_chromo_attachment"/>
</dbReference>
<protein>
    <recommendedName>
        <fullName evidence="5">Phytochrome chromophore attachment site domain-containing protein</fullName>
    </recommendedName>
</protein>
<dbReference type="InterPro" id="IPR029016">
    <property type="entry name" value="GAF-like_dom_sf"/>
</dbReference>
<reference evidence="6 7" key="1">
    <citation type="submission" date="2018-03" db="EMBL/GenBank/DDBJ databases">
        <authorList>
            <person name="Keele B.F."/>
        </authorList>
    </citation>
    <scope>NUCLEOTIDE SEQUENCE [LARGE SCALE GENOMIC DNA]</scope>
    <source>
        <strain evidence="6 7">D20</strain>
    </source>
</reference>
<dbReference type="Gene3D" id="3.30.450.20">
    <property type="entry name" value="PAS domain"/>
    <property type="match status" value="1"/>
</dbReference>
<keyword evidence="4" id="KW-0675">Receptor</keyword>
<dbReference type="Gene3D" id="3.30.450.270">
    <property type="match status" value="1"/>
</dbReference>
<accession>A0A2T4II28</accession>
<keyword evidence="7" id="KW-1185">Reference proteome</keyword>
<dbReference type="GO" id="GO:0009881">
    <property type="term" value="F:photoreceptor activity"/>
    <property type="evidence" value="ECO:0007669"/>
    <property type="project" value="UniProtKB-KW"/>
</dbReference>
<dbReference type="Pfam" id="PF08446">
    <property type="entry name" value="PAS_2"/>
    <property type="match status" value="1"/>
</dbReference>
<dbReference type="RefSeq" id="WP_107492617.1">
    <property type="nucleotide sequence ID" value="NZ_PZKC01000003.1"/>
</dbReference>
<dbReference type="InterPro" id="IPR035965">
    <property type="entry name" value="PAS-like_dom_sf"/>
</dbReference>
<dbReference type="GO" id="GO:0009584">
    <property type="term" value="P:detection of visible light"/>
    <property type="evidence" value="ECO:0007669"/>
    <property type="project" value="InterPro"/>
</dbReference>
<evidence type="ECO:0000259" key="5">
    <source>
        <dbReference type="PROSITE" id="PS50046"/>
    </source>
</evidence>
<evidence type="ECO:0000256" key="3">
    <source>
        <dbReference type="ARBA" id="ARBA00022991"/>
    </source>
</evidence>
<dbReference type="SMART" id="SM00065">
    <property type="entry name" value="GAF"/>
    <property type="match status" value="1"/>
</dbReference>
<keyword evidence="1" id="KW-0600">Photoreceptor protein</keyword>
<dbReference type="GO" id="GO:0006355">
    <property type="term" value="P:regulation of DNA-templated transcription"/>
    <property type="evidence" value="ECO:0007669"/>
    <property type="project" value="InterPro"/>
</dbReference>
<organism evidence="6 7">
    <name type="scientific">Pseudothauera lacus</name>
    <dbReference type="NCBI Taxonomy" id="2136175"/>
    <lineage>
        <taxon>Bacteria</taxon>
        <taxon>Pseudomonadati</taxon>
        <taxon>Pseudomonadota</taxon>
        <taxon>Betaproteobacteria</taxon>
        <taxon>Rhodocyclales</taxon>
        <taxon>Zoogloeaceae</taxon>
        <taxon>Pseudothauera</taxon>
    </lineage>
</organism>
<keyword evidence="3" id="KW-0157">Chromophore</keyword>
<dbReference type="Pfam" id="PF00360">
    <property type="entry name" value="PHY"/>
    <property type="match status" value="1"/>
</dbReference>
<dbReference type="InterPro" id="IPR013515">
    <property type="entry name" value="Phytochrome_cen-reg"/>
</dbReference>
<dbReference type="InterPro" id="IPR001294">
    <property type="entry name" value="Phytochrome"/>
</dbReference>
<evidence type="ECO:0000313" key="7">
    <source>
        <dbReference type="Proteomes" id="UP000241193"/>
    </source>
</evidence>
<comment type="caution">
    <text evidence="6">The sequence shown here is derived from an EMBL/GenBank/DDBJ whole genome shotgun (WGS) entry which is preliminary data.</text>
</comment>
<dbReference type="PANTHER" id="PTHR43065:SF42">
    <property type="entry name" value="TWO-COMPONENT SENSOR PPRA"/>
    <property type="match status" value="1"/>
</dbReference>
<dbReference type="Gene3D" id="3.30.450.40">
    <property type="match status" value="1"/>
</dbReference>
<dbReference type="PROSITE" id="PS50046">
    <property type="entry name" value="PHYTOCHROME_2"/>
    <property type="match status" value="1"/>
</dbReference>
<dbReference type="SUPFAM" id="SSF55785">
    <property type="entry name" value="PYP-like sensor domain (PAS domain)"/>
    <property type="match status" value="1"/>
</dbReference>
<dbReference type="InterPro" id="IPR013654">
    <property type="entry name" value="PAS_2"/>
</dbReference>
<dbReference type="Pfam" id="PF01590">
    <property type="entry name" value="GAF"/>
    <property type="match status" value="1"/>
</dbReference>
<evidence type="ECO:0000256" key="1">
    <source>
        <dbReference type="ARBA" id="ARBA00022543"/>
    </source>
</evidence>
<feature type="domain" description="Phytochrome chromophore attachment site" evidence="5">
    <location>
        <begin position="133"/>
        <end position="290"/>
    </location>
</feature>
<reference evidence="6 7" key="2">
    <citation type="submission" date="2018-04" db="EMBL/GenBank/DDBJ databases">
        <title>Thauera lacus sp. nov., isolated from an saline lake in Inner Mongolia, China.</title>
        <authorList>
            <person name="Liang Q.-Y."/>
        </authorList>
    </citation>
    <scope>NUCLEOTIDE SEQUENCE [LARGE SCALE GENOMIC DNA]</scope>
    <source>
        <strain evidence="6 7">D20</strain>
    </source>
</reference>
<dbReference type="PRINTS" id="PR01033">
    <property type="entry name" value="PHYTOCHROME"/>
</dbReference>
<dbReference type="SUPFAM" id="SSF55781">
    <property type="entry name" value="GAF domain-like"/>
    <property type="match status" value="2"/>
</dbReference>
<dbReference type="InterPro" id="IPR043150">
    <property type="entry name" value="Phytochrome_PHY_sf"/>
</dbReference>
<evidence type="ECO:0000313" key="6">
    <source>
        <dbReference type="EMBL" id="PTD97417.1"/>
    </source>
</evidence>
<dbReference type="OrthoDB" id="9808408at2"/>
<gene>
    <name evidence="6" type="ORF">C8261_05310</name>
</gene>
<proteinExistence type="predicted"/>
<evidence type="ECO:0000256" key="2">
    <source>
        <dbReference type="ARBA" id="ARBA00022606"/>
    </source>
</evidence>
<dbReference type="InterPro" id="IPR003018">
    <property type="entry name" value="GAF"/>
</dbReference>
<dbReference type="Proteomes" id="UP000241193">
    <property type="component" value="Unassembled WGS sequence"/>
</dbReference>
<dbReference type="PANTHER" id="PTHR43065">
    <property type="entry name" value="SENSOR HISTIDINE KINASE"/>
    <property type="match status" value="1"/>
</dbReference>
<dbReference type="AlphaFoldDB" id="A0A2T4II28"/>
<evidence type="ECO:0000256" key="4">
    <source>
        <dbReference type="ARBA" id="ARBA00023170"/>
    </source>
</evidence>
<dbReference type="EMBL" id="PZKC01000003">
    <property type="protein sequence ID" value="PTD97417.1"/>
    <property type="molecule type" value="Genomic_DNA"/>
</dbReference>
<sequence length="489" mass="53874">MNRYQELLAGCEAEQLHRSGAIQGWGTLLWIDAANGLITHAAANIRDYLALDPAQCCGQPASSLPWLGAELAALPAENGASRQTTLPDGIEARLLRAEHGVAVELEREEPVADDLDLHALQQGMLRIPASEADLQAYGNALVAGIARLSGFHRVMLYRFHDDWSGEVIAEQTTPDLGSYLGLRFPASDIPAIARRLYLINDWRLIADTRAAAVALQGRTRAADDVDLSRSDLRSVSPVHLQYLANMGVHASFSLPVRVAGQLWGLVACHHLQAKYIGARRRRACAALSSAYALGLSSFIAARRMQSIDRLDRRVDSILERIASHDNPLDGIDSCGETLRQAIDAEGFAMAIGDEVALFGSTPALDQMAQIDSWFLSRPEEPLYATDHLGSIFPNQPVLLSVASGMMAIKANSARSGLIRFYWFRPEEPTQIIWAGNPNKPEPEDAGAVMLSPRRSFEKWVEVRSAHSRPWSNEERMVAAKFRNYLLRWL</sequence>